<dbReference type="EMBL" id="CABWLC010000009">
    <property type="protein sequence ID" value="VXA84303.1"/>
    <property type="molecule type" value="Genomic_DNA"/>
</dbReference>
<name>A0A653KZQ0_AERVE</name>
<evidence type="ECO:0000313" key="2">
    <source>
        <dbReference type="Proteomes" id="UP000439123"/>
    </source>
</evidence>
<accession>A0A653KZQ0</accession>
<reference evidence="1 2" key="1">
    <citation type="submission" date="2019-10" db="EMBL/GenBank/DDBJ databases">
        <authorList>
            <person name="Karimi E."/>
        </authorList>
    </citation>
    <scope>NUCLEOTIDE SEQUENCE [LARGE SCALE GENOMIC DNA]</scope>
    <source>
        <strain evidence="1">Aeromonas sp. 8C</strain>
    </source>
</reference>
<dbReference type="AlphaFoldDB" id="A0A653KZQ0"/>
<evidence type="ECO:0000313" key="1">
    <source>
        <dbReference type="EMBL" id="VXA84303.1"/>
    </source>
</evidence>
<proteinExistence type="predicted"/>
<gene>
    <name evidence="1" type="ORF">AERO8C_170014</name>
</gene>
<sequence>MLVGKRIIGVGDLRKNCRVVRFLLVDSF</sequence>
<organism evidence="1 2">
    <name type="scientific">Aeromonas veronii</name>
    <dbReference type="NCBI Taxonomy" id="654"/>
    <lineage>
        <taxon>Bacteria</taxon>
        <taxon>Pseudomonadati</taxon>
        <taxon>Pseudomonadota</taxon>
        <taxon>Gammaproteobacteria</taxon>
        <taxon>Aeromonadales</taxon>
        <taxon>Aeromonadaceae</taxon>
        <taxon>Aeromonas</taxon>
    </lineage>
</organism>
<protein>
    <submittedName>
        <fullName evidence="1">Uncharacterized protein</fullName>
    </submittedName>
</protein>
<dbReference type="Proteomes" id="UP000439123">
    <property type="component" value="Unassembled WGS sequence"/>
</dbReference>